<evidence type="ECO:0000256" key="3">
    <source>
        <dbReference type="ARBA" id="ARBA00023136"/>
    </source>
</evidence>
<dbReference type="Pfam" id="PF02491">
    <property type="entry name" value="SHS2_FTSA"/>
    <property type="match status" value="1"/>
</dbReference>
<dbReference type="OrthoDB" id="41437at2"/>
<dbReference type="EMBL" id="FRDJ01000003">
    <property type="protein sequence ID" value="SHN57141.1"/>
    <property type="molecule type" value="Genomic_DNA"/>
</dbReference>
<gene>
    <name evidence="7" type="ORF">SAMN02745226_00853</name>
</gene>
<proteinExistence type="inferred from homology"/>
<dbReference type="NCBIfam" id="TIGR01174">
    <property type="entry name" value="ftsA"/>
    <property type="match status" value="1"/>
</dbReference>
<dbReference type="Proteomes" id="UP000184207">
    <property type="component" value="Unassembled WGS sequence"/>
</dbReference>
<reference evidence="8" key="1">
    <citation type="submission" date="2016-12" db="EMBL/GenBank/DDBJ databases">
        <authorList>
            <person name="Varghese N."/>
            <person name="Submissions S."/>
        </authorList>
    </citation>
    <scope>NUCLEOTIDE SEQUENCE [LARGE SCALE GENOMIC DNA]</scope>
    <source>
        <strain evidence="8">DSM 13020</strain>
    </source>
</reference>
<evidence type="ECO:0000259" key="6">
    <source>
        <dbReference type="SMART" id="SM00842"/>
    </source>
</evidence>
<dbReference type="Pfam" id="PF14450">
    <property type="entry name" value="FtsA"/>
    <property type="match status" value="1"/>
</dbReference>
<dbReference type="GO" id="GO:0051301">
    <property type="term" value="P:cell division"/>
    <property type="evidence" value="ECO:0007669"/>
    <property type="project" value="UniProtKB-KW"/>
</dbReference>
<evidence type="ECO:0000256" key="2">
    <source>
        <dbReference type="ARBA" id="ARBA00022618"/>
    </source>
</evidence>
<dbReference type="AlphaFoldDB" id="A0A1M7SF82"/>
<evidence type="ECO:0000256" key="5">
    <source>
        <dbReference type="PIRNR" id="PIRNR003101"/>
    </source>
</evidence>
<dbReference type="InterPro" id="IPR050696">
    <property type="entry name" value="FtsA/MreB"/>
</dbReference>
<protein>
    <recommendedName>
        <fullName evidence="5">Cell division protein FtsA</fullName>
    </recommendedName>
</protein>
<organism evidence="7 8">
    <name type="scientific">Fervidobacterium gondwanense DSM 13020</name>
    <dbReference type="NCBI Taxonomy" id="1121883"/>
    <lineage>
        <taxon>Bacteria</taxon>
        <taxon>Thermotogati</taxon>
        <taxon>Thermotogota</taxon>
        <taxon>Thermotogae</taxon>
        <taxon>Thermotogales</taxon>
        <taxon>Fervidobacteriaceae</taxon>
        <taxon>Fervidobacterium</taxon>
    </lineage>
</organism>
<dbReference type="InterPro" id="IPR003494">
    <property type="entry name" value="SHS2_FtsA"/>
</dbReference>
<keyword evidence="2 5" id="KW-0132">Cell division</keyword>
<dbReference type="SMART" id="SM00842">
    <property type="entry name" value="FtsA"/>
    <property type="match status" value="1"/>
</dbReference>
<name>A0A1M7SF82_FERGO</name>
<keyword evidence="4 5" id="KW-0131">Cell cycle</keyword>
<evidence type="ECO:0000313" key="7">
    <source>
        <dbReference type="EMBL" id="SHN57141.1"/>
    </source>
</evidence>
<dbReference type="InterPro" id="IPR043129">
    <property type="entry name" value="ATPase_NBD"/>
</dbReference>
<comment type="subunit">
    <text evidence="5">Interacts with FtsZ.</text>
</comment>
<evidence type="ECO:0000256" key="1">
    <source>
        <dbReference type="ARBA" id="ARBA00022475"/>
    </source>
</evidence>
<sequence length="425" mass="47764">MPKTHELVSLDIGSDSIKGIVVDFSEGYGNVIAFSNVKTRGIENGEIKDVVALNESMTQIIQDLEEQVGRDLRGDVLVSSSCGDFTLTEITEELLLTEKEDSYVTEEHVAKLTDNLLADLFPTNEKNSLHLFVKRYILDDTKIVVNPVGMKAKKIDAIYTVVMGSERYRNVVEYATKDITGEAEYYISFVSNAEAVLSSVEKDRGVMHVDLGYNTTTITLYYANTPFELQRIDIAMKNVLKDIAVVLKTSVQEAERLLRTYGVAVYMDVEPTPIEYRGLDGRTIQKTDKEFLSRIIYARLREIFMRVKKLYKDYTVKYPEFGSVGIPGGIVLTGGGAMLQRVETLASEIFKCPVRIGTISESENFKCEGNEINVFTPLYAPTFGNIIVYQKEQNMYTPMIGERSRKKPSGGFFKKLSETFGKIFG</sequence>
<keyword evidence="3" id="KW-0472">Membrane</keyword>
<keyword evidence="1" id="KW-1003">Cell membrane</keyword>
<dbReference type="Gene3D" id="3.30.420.40">
    <property type="match status" value="2"/>
</dbReference>
<accession>A0A1M7SF82</accession>
<dbReference type="InterPro" id="IPR020823">
    <property type="entry name" value="Cell_div_FtsA"/>
</dbReference>
<evidence type="ECO:0000256" key="4">
    <source>
        <dbReference type="ARBA" id="ARBA00023306"/>
    </source>
</evidence>
<feature type="domain" description="SHS2" evidence="6">
    <location>
        <begin position="7"/>
        <end position="196"/>
    </location>
</feature>
<dbReference type="STRING" id="1121883.SAMN02745226_00853"/>
<dbReference type="PANTHER" id="PTHR32432:SF4">
    <property type="entry name" value="CELL DIVISION PROTEIN FTSA"/>
    <property type="match status" value="1"/>
</dbReference>
<dbReference type="GO" id="GO:0032153">
    <property type="term" value="C:cell division site"/>
    <property type="evidence" value="ECO:0007669"/>
    <property type="project" value="TreeGrafter"/>
</dbReference>
<dbReference type="RefSeq" id="WP_072758660.1">
    <property type="nucleotide sequence ID" value="NZ_FRDJ01000003.1"/>
</dbReference>
<dbReference type="GO" id="GO:0009898">
    <property type="term" value="C:cytoplasmic side of plasma membrane"/>
    <property type="evidence" value="ECO:0007669"/>
    <property type="project" value="TreeGrafter"/>
</dbReference>
<dbReference type="PIRSF" id="PIRSF003101">
    <property type="entry name" value="FtsA"/>
    <property type="match status" value="1"/>
</dbReference>
<comment type="function">
    <text evidence="5">Cell division protein that is involved in the assembly of the Z ring. May serve as a membrane anchor for the Z ring.</text>
</comment>
<evidence type="ECO:0000313" key="8">
    <source>
        <dbReference type="Proteomes" id="UP000184207"/>
    </source>
</evidence>
<comment type="similarity">
    <text evidence="5">Belongs to the FtsA/MreB family.</text>
</comment>
<keyword evidence="8" id="KW-1185">Reference proteome</keyword>
<dbReference type="PANTHER" id="PTHR32432">
    <property type="entry name" value="CELL DIVISION PROTEIN FTSA-RELATED"/>
    <property type="match status" value="1"/>
</dbReference>
<dbReference type="SUPFAM" id="SSF53067">
    <property type="entry name" value="Actin-like ATPase domain"/>
    <property type="match status" value="2"/>
</dbReference>